<comment type="caution">
    <text evidence="3">The sequence shown here is derived from an EMBL/GenBank/DDBJ whole genome shotgun (WGS) entry which is preliminary data.</text>
</comment>
<accession>A0ABW2BK32</accession>
<feature type="compositionally biased region" description="Polar residues" evidence="1">
    <location>
        <begin position="61"/>
        <end position="73"/>
    </location>
</feature>
<reference evidence="4" key="1">
    <citation type="journal article" date="2019" name="Int. J. Syst. Evol. Microbiol.">
        <title>The Global Catalogue of Microorganisms (GCM) 10K type strain sequencing project: providing services to taxonomists for standard genome sequencing and annotation.</title>
        <authorList>
            <consortium name="The Broad Institute Genomics Platform"/>
            <consortium name="The Broad Institute Genome Sequencing Center for Infectious Disease"/>
            <person name="Wu L."/>
            <person name="Ma J."/>
        </authorList>
    </citation>
    <scope>NUCLEOTIDE SEQUENCE [LARGE SCALE GENOMIC DNA]</scope>
    <source>
        <strain evidence="4">CCUG 48316</strain>
    </source>
</reference>
<evidence type="ECO:0000313" key="3">
    <source>
        <dbReference type="EMBL" id="MFC6790793.1"/>
    </source>
</evidence>
<dbReference type="RefSeq" id="WP_378970994.1">
    <property type="nucleotide sequence ID" value="NZ_JBHSWN010000001.1"/>
</dbReference>
<keyword evidence="2" id="KW-0732">Signal</keyword>
<name>A0ABW2BK32_9HYPH</name>
<dbReference type="Proteomes" id="UP001596292">
    <property type="component" value="Unassembled WGS sequence"/>
</dbReference>
<evidence type="ECO:0000313" key="4">
    <source>
        <dbReference type="Proteomes" id="UP001596292"/>
    </source>
</evidence>
<gene>
    <name evidence="3" type="ORF">ACFQE0_14930</name>
</gene>
<evidence type="ECO:0000256" key="1">
    <source>
        <dbReference type="SAM" id="MobiDB-lite"/>
    </source>
</evidence>
<sequence>MRAAILVAAAAIGLGSFPALAEIKLDTVNTVPCAEEGGVCKMPYPTNVYFGVPGKTNGRPFQQGGSVPCNVQSFGDPAPNQRKTCWYAPRLTESGGVGRYRNDDRGRDDGRYRRNDRDDDRPRDVYRSRDGYRDEDRPRRDYDRDYDRPRRSYDDDGAVRRRYRSVPDDE</sequence>
<proteinExistence type="predicted"/>
<feature type="signal peptide" evidence="2">
    <location>
        <begin position="1"/>
        <end position="21"/>
    </location>
</feature>
<keyword evidence="4" id="KW-1185">Reference proteome</keyword>
<dbReference type="EMBL" id="JBHSWN010000001">
    <property type="protein sequence ID" value="MFC6790793.1"/>
    <property type="molecule type" value="Genomic_DNA"/>
</dbReference>
<feature type="region of interest" description="Disordered" evidence="1">
    <location>
        <begin position="61"/>
        <end position="170"/>
    </location>
</feature>
<evidence type="ECO:0000256" key="2">
    <source>
        <dbReference type="SAM" id="SignalP"/>
    </source>
</evidence>
<feature type="compositionally biased region" description="Basic and acidic residues" evidence="1">
    <location>
        <begin position="100"/>
        <end position="170"/>
    </location>
</feature>
<organism evidence="3 4">
    <name type="scientific">Methylobacterium komagatae</name>
    <dbReference type="NCBI Taxonomy" id="374425"/>
    <lineage>
        <taxon>Bacteria</taxon>
        <taxon>Pseudomonadati</taxon>
        <taxon>Pseudomonadota</taxon>
        <taxon>Alphaproteobacteria</taxon>
        <taxon>Hyphomicrobiales</taxon>
        <taxon>Methylobacteriaceae</taxon>
        <taxon>Methylobacterium</taxon>
    </lineage>
</organism>
<feature type="chain" id="PRO_5046832618" evidence="2">
    <location>
        <begin position="22"/>
        <end position="170"/>
    </location>
</feature>
<protein>
    <submittedName>
        <fullName evidence="3">Uncharacterized protein</fullName>
    </submittedName>
</protein>